<feature type="region of interest" description="Disordered" evidence="10">
    <location>
        <begin position="344"/>
        <end position="403"/>
    </location>
</feature>
<evidence type="ECO:0000256" key="8">
    <source>
        <dbReference type="ARBA" id="ARBA00048679"/>
    </source>
</evidence>
<dbReference type="InterPro" id="IPR008942">
    <property type="entry name" value="ENTH_VHS"/>
</dbReference>
<keyword evidence="4 9" id="KW-0547">Nucleotide-binding</keyword>
<evidence type="ECO:0000256" key="1">
    <source>
        <dbReference type="ARBA" id="ARBA00012513"/>
    </source>
</evidence>
<evidence type="ECO:0000256" key="5">
    <source>
        <dbReference type="ARBA" id="ARBA00022777"/>
    </source>
</evidence>
<dbReference type="SMART" id="SM00220">
    <property type="entry name" value="S_TKc"/>
    <property type="match status" value="1"/>
</dbReference>
<proteinExistence type="predicted"/>
<dbReference type="InterPro" id="IPR011417">
    <property type="entry name" value="ANTH_dom"/>
</dbReference>
<dbReference type="GO" id="GO:0005543">
    <property type="term" value="F:phospholipid binding"/>
    <property type="evidence" value="ECO:0007669"/>
    <property type="project" value="InterPro"/>
</dbReference>
<reference evidence="13" key="1">
    <citation type="submission" date="2021-05" db="EMBL/GenBank/DDBJ databases">
        <title>A free-living protist that lacks canonical eukaryotic 1 DNA replication and segregation systems.</title>
        <authorList>
            <person name="Salas-Leiva D.E."/>
            <person name="Tromer E.C."/>
            <person name="Curtis B.A."/>
            <person name="Jerlstrom-Hultqvist J."/>
            <person name="Kolisko M."/>
            <person name="Yi Z."/>
            <person name="Salas-Leiva J.S."/>
            <person name="Gallot-Lavallee L."/>
            <person name="Kops G.J.P.L."/>
            <person name="Archibald J.M."/>
            <person name="Simpson A.G.B."/>
            <person name="Roger A.J."/>
        </authorList>
    </citation>
    <scope>NUCLEOTIDE SEQUENCE</scope>
    <source>
        <strain evidence="13">BICM</strain>
    </source>
</reference>
<dbReference type="InterPro" id="IPR011009">
    <property type="entry name" value="Kinase-like_dom_sf"/>
</dbReference>
<evidence type="ECO:0000313" key="14">
    <source>
        <dbReference type="Proteomes" id="UP000717585"/>
    </source>
</evidence>
<dbReference type="GO" id="GO:0005737">
    <property type="term" value="C:cytoplasm"/>
    <property type="evidence" value="ECO:0007669"/>
    <property type="project" value="TreeGrafter"/>
</dbReference>
<comment type="catalytic activity">
    <reaction evidence="7">
        <text>L-threonyl-[protein] + ATP = O-phospho-L-threonyl-[protein] + ADP + H(+)</text>
        <dbReference type="Rhea" id="RHEA:46608"/>
        <dbReference type="Rhea" id="RHEA-COMP:11060"/>
        <dbReference type="Rhea" id="RHEA-COMP:11605"/>
        <dbReference type="ChEBI" id="CHEBI:15378"/>
        <dbReference type="ChEBI" id="CHEBI:30013"/>
        <dbReference type="ChEBI" id="CHEBI:30616"/>
        <dbReference type="ChEBI" id="CHEBI:61977"/>
        <dbReference type="ChEBI" id="CHEBI:456216"/>
        <dbReference type="EC" id="2.7.11.1"/>
    </reaction>
</comment>
<dbReference type="Proteomes" id="UP000717585">
    <property type="component" value="Unassembled WGS sequence"/>
</dbReference>
<keyword evidence="5 13" id="KW-0418">Kinase</keyword>
<comment type="caution">
    <text evidence="13">The sequence shown here is derived from an EMBL/GenBank/DDBJ whole genome shotgun (WGS) entry which is preliminary data.</text>
</comment>
<evidence type="ECO:0000313" key="13">
    <source>
        <dbReference type="EMBL" id="KAG9397497.1"/>
    </source>
</evidence>
<evidence type="ECO:0000256" key="6">
    <source>
        <dbReference type="ARBA" id="ARBA00022840"/>
    </source>
</evidence>
<comment type="catalytic activity">
    <reaction evidence="8">
        <text>L-seryl-[protein] + ATP = O-phospho-L-seryl-[protein] + ADP + H(+)</text>
        <dbReference type="Rhea" id="RHEA:17989"/>
        <dbReference type="Rhea" id="RHEA-COMP:9863"/>
        <dbReference type="Rhea" id="RHEA-COMP:11604"/>
        <dbReference type="ChEBI" id="CHEBI:15378"/>
        <dbReference type="ChEBI" id="CHEBI:29999"/>
        <dbReference type="ChEBI" id="CHEBI:30616"/>
        <dbReference type="ChEBI" id="CHEBI:83421"/>
        <dbReference type="ChEBI" id="CHEBI:456216"/>
        <dbReference type="EC" id="2.7.11.1"/>
    </reaction>
</comment>
<keyword evidence="3" id="KW-0808">Transferase</keyword>
<feature type="domain" description="ENTH" evidence="12">
    <location>
        <begin position="526"/>
        <end position="656"/>
    </location>
</feature>
<dbReference type="EMBL" id="JAHDYR010000001">
    <property type="protein sequence ID" value="KAG9397497.1"/>
    <property type="molecule type" value="Genomic_DNA"/>
</dbReference>
<dbReference type="GO" id="GO:0004674">
    <property type="term" value="F:protein serine/threonine kinase activity"/>
    <property type="evidence" value="ECO:0007669"/>
    <property type="project" value="UniProtKB-KW"/>
</dbReference>
<evidence type="ECO:0000259" key="11">
    <source>
        <dbReference type="PROSITE" id="PS50011"/>
    </source>
</evidence>
<feature type="compositionally biased region" description="Polar residues" evidence="10">
    <location>
        <begin position="370"/>
        <end position="383"/>
    </location>
</feature>
<dbReference type="InterPro" id="IPR013809">
    <property type="entry name" value="ENTH"/>
</dbReference>
<dbReference type="PANTHER" id="PTHR22967:SF57">
    <property type="entry name" value="AUXILIN, ISOFORM A-RELATED"/>
    <property type="match status" value="1"/>
</dbReference>
<sequence length="795" mass="87290">MAKKIVLATGTYKILKQIGEGGFSFVFLVKDVATGQQYALKRMICSNPRNIYVAEKEIDLLKRLKDCNYVVKMVSYSSEREGSNEIRNILMEFSENGSVVDVMNNRLSAGMKHFSEQKVIEIFASVVLGIAAMHTLDPPAAHRDIKAENILVHGGKMFLTDFGSACFERYGDVSHDAPLRAAIEDEVSRETTMVYLAPELADLYRGWPITEKTDIWSLGVLLYKLCFFKTPFDDNPSPLAIVGGRYTFPKVHPFSDTIIELIKYCLVVDPAKRPDIHQLINQVYAIAQALLPASHPVVRHCAAHCAAHPVNEQLVDFASTPASAQSNQTAPSTQSDLFEEFFNSPAPAKAPAPKHVPQSSDLFDEFFNSPAPTASKPVNSPQPESKPEPHQPTHKSSLSAQPAGVGSTLWDMLDKDATAVNIPSTPTTDTHSSIPVVSESAFFNETRSPSSRSEPVSPTMSMKPRHHPMSNSNTPSMHAATIHGASASPYIARSGGGSQPITGLKMPRILPTITRGSITLRETVAMSSLSRTPVQTEVLKATSTKGDPVKTKHIRALAVHTWDHKSFHEVFNALMKRPVLNPTVATKVLTVVLRLIQTGHPSTLTHCITRMDTFRSLLSSWVNLRGEMPNDSALVSRHLTYLSTKLRTQSQLTFLSPTLGIQPVQEALDTLGLPETAAVVAELFNTLAAHLSLAMKVSRQGNCRTEQPVVASSIFPAVIELRPTLHLLYRIYISADSNVQTVLSGNIEQSYKNVVSVVKELDRRTDLAYVRELTTVQPLPEALDWEAISKLGVDV</sequence>
<feature type="compositionally biased region" description="Low complexity" evidence="10">
    <location>
        <begin position="445"/>
        <end position="459"/>
    </location>
</feature>
<dbReference type="OrthoDB" id="248923at2759"/>
<evidence type="ECO:0000256" key="7">
    <source>
        <dbReference type="ARBA" id="ARBA00047899"/>
    </source>
</evidence>
<evidence type="ECO:0000256" key="10">
    <source>
        <dbReference type="SAM" id="MobiDB-lite"/>
    </source>
</evidence>
<evidence type="ECO:0000256" key="9">
    <source>
        <dbReference type="PROSITE-ProRule" id="PRU10141"/>
    </source>
</evidence>
<dbReference type="PANTHER" id="PTHR22967">
    <property type="entry name" value="SERINE/THREONINE PROTEIN KINASE"/>
    <property type="match status" value="1"/>
</dbReference>
<dbReference type="Pfam" id="PF00069">
    <property type="entry name" value="Pkinase"/>
    <property type="match status" value="1"/>
</dbReference>
<evidence type="ECO:0000256" key="3">
    <source>
        <dbReference type="ARBA" id="ARBA00022679"/>
    </source>
</evidence>
<dbReference type="PROSITE" id="PS00107">
    <property type="entry name" value="PROTEIN_KINASE_ATP"/>
    <property type="match status" value="1"/>
</dbReference>
<keyword evidence="2" id="KW-0723">Serine/threonine-protein kinase</keyword>
<dbReference type="EC" id="2.7.11.1" evidence="1"/>
<organism evidence="13 14">
    <name type="scientific">Carpediemonas membranifera</name>
    <dbReference type="NCBI Taxonomy" id="201153"/>
    <lineage>
        <taxon>Eukaryota</taxon>
        <taxon>Metamonada</taxon>
        <taxon>Carpediemonas-like organisms</taxon>
        <taxon>Carpediemonas</taxon>
    </lineage>
</organism>
<protein>
    <recommendedName>
        <fullName evidence="1">non-specific serine/threonine protein kinase</fullName>
        <ecNumber evidence="1">2.7.11.1</ecNumber>
    </recommendedName>
</protein>
<dbReference type="SUPFAM" id="SSF56112">
    <property type="entry name" value="Protein kinase-like (PK-like)"/>
    <property type="match status" value="1"/>
</dbReference>
<dbReference type="AlphaFoldDB" id="A0A8J6BHD2"/>
<evidence type="ECO:0000256" key="4">
    <source>
        <dbReference type="ARBA" id="ARBA00022741"/>
    </source>
</evidence>
<evidence type="ECO:0000256" key="2">
    <source>
        <dbReference type="ARBA" id="ARBA00022527"/>
    </source>
</evidence>
<dbReference type="SMART" id="SM00273">
    <property type="entry name" value="ENTH"/>
    <property type="match status" value="1"/>
</dbReference>
<accession>A0A8J6BHD2</accession>
<dbReference type="SUPFAM" id="SSF48464">
    <property type="entry name" value="ENTH/VHS domain"/>
    <property type="match status" value="1"/>
</dbReference>
<feature type="domain" description="Protein kinase" evidence="11">
    <location>
        <begin position="12"/>
        <end position="298"/>
    </location>
</feature>
<keyword evidence="6 9" id="KW-0067">ATP-binding</keyword>
<dbReference type="InterPro" id="IPR000719">
    <property type="entry name" value="Prot_kinase_dom"/>
</dbReference>
<dbReference type="Gene3D" id="1.25.40.90">
    <property type="match status" value="1"/>
</dbReference>
<dbReference type="PROSITE" id="PS50942">
    <property type="entry name" value="ENTH"/>
    <property type="match status" value="1"/>
</dbReference>
<dbReference type="PROSITE" id="PS50011">
    <property type="entry name" value="PROTEIN_KINASE_DOM"/>
    <property type="match status" value="1"/>
</dbReference>
<gene>
    <name evidence="13" type="ORF">J8273_0627</name>
</gene>
<dbReference type="Gene3D" id="1.10.510.10">
    <property type="entry name" value="Transferase(Phosphotransferase) domain 1"/>
    <property type="match status" value="1"/>
</dbReference>
<name>A0A8J6BHD2_9EUKA</name>
<feature type="binding site" evidence="9">
    <location>
        <position position="41"/>
    </location>
    <ligand>
        <name>ATP</name>
        <dbReference type="ChEBI" id="CHEBI:30616"/>
    </ligand>
</feature>
<dbReference type="InterPro" id="IPR017441">
    <property type="entry name" value="Protein_kinase_ATP_BS"/>
</dbReference>
<evidence type="ECO:0000259" key="12">
    <source>
        <dbReference type="PROSITE" id="PS50942"/>
    </source>
</evidence>
<dbReference type="GO" id="GO:0005524">
    <property type="term" value="F:ATP binding"/>
    <property type="evidence" value="ECO:0007669"/>
    <property type="project" value="UniProtKB-UniRule"/>
</dbReference>
<feature type="region of interest" description="Disordered" evidence="10">
    <location>
        <begin position="440"/>
        <end position="472"/>
    </location>
</feature>
<dbReference type="Pfam" id="PF07651">
    <property type="entry name" value="ANTH"/>
    <property type="match status" value="1"/>
</dbReference>
<keyword evidence="14" id="KW-1185">Reference proteome</keyword>